<feature type="transmembrane region" description="Helical" evidence="5">
    <location>
        <begin position="79"/>
        <end position="98"/>
    </location>
</feature>
<comment type="caution">
    <text evidence="6">The sequence shown here is derived from an EMBL/GenBank/DDBJ whole genome shotgun (WGS) entry which is preliminary data.</text>
</comment>
<dbReference type="GO" id="GO:0005886">
    <property type="term" value="C:plasma membrane"/>
    <property type="evidence" value="ECO:0007669"/>
    <property type="project" value="UniProtKB-SubCell"/>
</dbReference>
<keyword evidence="4 5" id="KW-0472">Membrane</keyword>
<sequence>MGKKMFEFKTKTIVATGLGAALFTLLFMYVKIPTGIPETDIQTAYGVGTFFAALFGPIAGGLLSLIGHFLSDSIQYGSAWWSWVIASGLTCFITGLVYPRMRVEEGEFGVKDALRFNIYQVVANAISWIVVAPVLDIVIYKEPVNLVFTQGVVAAISNAVSAGVIGTILLLLYSKTRSKKGSLSKEA</sequence>
<gene>
    <name evidence="6" type="ORF">EDD59_102176</name>
</gene>
<feature type="transmembrane region" description="Helical" evidence="5">
    <location>
        <begin position="12"/>
        <end position="32"/>
    </location>
</feature>
<evidence type="ECO:0000313" key="7">
    <source>
        <dbReference type="Proteomes" id="UP000295726"/>
    </source>
</evidence>
<keyword evidence="1 5" id="KW-1003">Cell membrane</keyword>
<keyword evidence="7" id="KW-1185">Reference proteome</keyword>
<evidence type="ECO:0000256" key="3">
    <source>
        <dbReference type="ARBA" id="ARBA00022989"/>
    </source>
</evidence>
<evidence type="ECO:0000256" key="1">
    <source>
        <dbReference type="ARBA" id="ARBA00022475"/>
    </source>
</evidence>
<comment type="subcellular location">
    <subcellularLocation>
        <location evidence="5">Cell membrane</location>
        <topology evidence="5">Multi-pass membrane protein</topology>
    </subcellularLocation>
</comment>
<dbReference type="HAMAP" id="MF_01572">
    <property type="entry name" value="UPF0397"/>
    <property type="match status" value="1"/>
</dbReference>
<feature type="transmembrane region" description="Helical" evidence="5">
    <location>
        <begin position="152"/>
        <end position="173"/>
    </location>
</feature>
<dbReference type="OrthoDB" id="4550662at2"/>
<dbReference type="PANTHER" id="PTHR37815:SF3">
    <property type="entry name" value="UPF0397 PROTEIN SPR0429"/>
    <property type="match status" value="1"/>
</dbReference>
<dbReference type="RefSeq" id="WP_132378525.1">
    <property type="nucleotide sequence ID" value="NZ_DAIPCY010000094.1"/>
</dbReference>
<keyword evidence="2 5" id="KW-0812">Transmembrane</keyword>
<evidence type="ECO:0000256" key="5">
    <source>
        <dbReference type="HAMAP-Rule" id="MF_01572"/>
    </source>
</evidence>
<accession>A0A4R3KG75</accession>
<feature type="transmembrane region" description="Helical" evidence="5">
    <location>
        <begin position="118"/>
        <end position="140"/>
    </location>
</feature>
<dbReference type="Proteomes" id="UP000295726">
    <property type="component" value="Unassembled WGS sequence"/>
</dbReference>
<dbReference type="AlphaFoldDB" id="A0A4R3KG75"/>
<reference evidence="6 7" key="1">
    <citation type="submission" date="2019-03" db="EMBL/GenBank/DDBJ databases">
        <title>Genomic Encyclopedia of Type Strains, Phase IV (KMG-IV): sequencing the most valuable type-strain genomes for metagenomic binning, comparative biology and taxonomic classification.</title>
        <authorList>
            <person name="Goeker M."/>
        </authorList>
    </citation>
    <scope>NUCLEOTIDE SEQUENCE [LARGE SCALE GENOMIC DNA]</scope>
    <source>
        <strain evidence="6 7">DSM 29489</strain>
    </source>
</reference>
<dbReference type="Pfam" id="PF07155">
    <property type="entry name" value="ECF-ribofla_trS"/>
    <property type="match status" value="1"/>
</dbReference>
<dbReference type="InterPro" id="IPR022914">
    <property type="entry name" value="UPF0397"/>
</dbReference>
<dbReference type="PANTHER" id="PTHR37815">
    <property type="entry name" value="UPF0397 PROTEIN BC_2624-RELATED"/>
    <property type="match status" value="1"/>
</dbReference>
<comment type="similarity">
    <text evidence="5">Belongs to the UPF0397 family.</text>
</comment>
<name>A0A4R3KG75_9FIRM</name>
<protein>
    <recommendedName>
        <fullName evidence="5">UPF0397 protein EDD59_102176</fullName>
    </recommendedName>
</protein>
<evidence type="ECO:0000313" key="6">
    <source>
        <dbReference type="EMBL" id="TCS82308.1"/>
    </source>
</evidence>
<dbReference type="Gene3D" id="1.10.1760.20">
    <property type="match status" value="1"/>
</dbReference>
<dbReference type="InterPro" id="IPR009825">
    <property type="entry name" value="ECF_substrate-spec-like"/>
</dbReference>
<dbReference type="NCBIfam" id="NF010182">
    <property type="entry name" value="PRK13661.1"/>
    <property type="match status" value="1"/>
</dbReference>
<keyword evidence="3 5" id="KW-1133">Transmembrane helix</keyword>
<evidence type="ECO:0000256" key="2">
    <source>
        <dbReference type="ARBA" id="ARBA00022692"/>
    </source>
</evidence>
<dbReference type="EMBL" id="SLZZ01000002">
    <property type="protein sequence ID" value="TCS82308.1"/>
    <property type="molecule type" value="Genomic_DNA"/>
</dbReference>
<organism evidence="6 7">
    <name type="scientific">Muricomes intestini</name>
    <dbReference type="NCBI Taxonomy" id="1796634"/>
    <lineage>
        <taxon>Bacteria</taxon>
        <taxon>Bacillati</taxon>
        <taxon>Bacillota</taxon>
        <taxon>Clostridia</taxon>
        <taxon>Lachnospirales</taxon>
        <taxon>Lachnospiraceae</taxon>
        <taxon>Muricomes</taxon>
    </lineage>
</organism>
<feature type="transmembrane region" description="Helical" evidence="5">
    <location>
        <begin position="44"/>
        <end position="67"/>
    </location>
</feature>
<proteinExistence type="inferred from homology"/>
<evidence type="ECO:0000256" key="4">
    <source>
        <dbReference type="ARBA" id="ARBA00023136"/>
    </source>
</evidence>